<name>A0ACA9ST16_9GLOM</name>
<sequence length="42" mass="4804">ELIEHNMIENNTFEQILSTTLLNHIEQGIDRLVKDLKVTIGA</sequence>
<proteinExistence type="predicted"/>
<feature type="non-terminal residue" evidence="1">
    <location>
        <position position="1"/>
    </location>
</feature>
<dbReference type="Proteomes" id="UP000789920">
    <property type="component" value="Unassembled WGS sequence"/>
</dbReference>
<protein>
    <submittedName>
        <fullName evidence="1">33535_t:CDS:1</fullName>
    </submittedName>
</protein>
<accession>A0ACA9ST16</accession>
<reference evidence="1" key="1">
    <citation type="submission" date="2021-06" db="EMBL/GenBank/DDBJ databases">
        <authorList>
            <person name="Kallberg Y."/>
            <person name="Tangrot J."/>
            <person name="Rosling A."/>
        </authorList>
    </citation>
    <scope>NUCLEOTIDE SEQUENCE</scope>
    <source>
        <strain evidence="1">MA461A</strain>
    </source>
</reference>
<comment type="caution">
    <text evidence="1">The sequence shown here is derived from an EMBL/GenBank/DDBJ whole genome shotgun (WGS) entry which is preliminary data.</text>
</comment>
<keyword evidence="2" id="KW-1185">Reference proteome</keyword>
<evidence type="ECO:0000313" key="2">
    <source>
        <dbReference type="Proteomes" id="UP000789920"/>
    </source>
</evidence>
<evidence type="ECO:0000313" key="1">
    <source>
        <dbReference type="EMBL" id="CAG8845220.1"/>
    </source>
</evidence>
<organism evidence="1 2">
    <name type="scientific">Racocetra persica</name>
    <dbReference type="NCBI Taxonomy" id="160502"/>
    <lineage>
        <taxon>Eukaryota</taxon>
        <taxon>Fungi</taxon>
        <taxon>Fungi incertae sedis</taxon>
        <taxon>Mucoromycota</taxon>
        <taxon>Glomeromycotina</taxon>
        <taxon>Glomeromycetes</taxon>
        <taxon>Diversisporales</taxon>
        <taxon>Gigasporaceae</taxon>
        <taxon>Racocetra</taxon>
    </lineage>
</organism>
<gene>
    <name evidence="1" type="ORF">RPERSI_LOCUS33568</name>
</gene>
<dbReference type="EMBL" id="CAJVQC010145775">
    <property type="protein sequence ID" value="CAG8845220.1"/>
    <property type="molecule type" value="Genomic_DNA"/>
</dbReference>
<feature type="non-terminal residue" evidence="1">
    <location>
        <position position="42"/>
    </location>
</feature>